<comment type="caution">
    <text evidence="1">The sequence shown here is derived from an EMBL/GenBank/DDBJ whole genome shotgun (WGS) entry which is preliminary data.</text>
</comment>
<dbReference type="Proteomes" id="UP000256345">
    <property type="component" value="Unassembled WGS sequence"/>
</dbReference>
<protein>
    <submittedName>
        <fullName evidence="1">Uncharacterized protein DUF2381</fullName>
    </submittedName>
</protein>
<dbReference type="InterPro" id="IPR011754">
    <property type="entry name" value="Mxa_paralog_2268"/>
</dbReference>
<reference evidence="1 2" key="1">
    <citation type="submission" date="2018-08" db="EMBL/GenBank/DDBJ databases">
        <title>Genomic Encyclopedia of Archaeal and Bacterial Type Strains, Phase II (KMG-II): from individual species to whole genera.</title>
        <authorList>
            <person name="Goeker M."/>
        </authorList>
    </citation>
    <scope>NUCLEOTIDE SEQUENCE [LARGE SCALE GENOMIC DNA]</scope>
    <source>
        <strain evidence="1 2">DSM 2261</strain>
    </source>
</reference>
<name>A0ABX9K7F4_9BACT</name>
<dbReference type="Pfam" id="PF09544">
    <property type="entry name" value="DUF2381"/>
    <property type="match status" value="1"/>
</dbReference>
<evidence type="ECO:0000313" key="1">
    <source>
        <dbReference type="EMBL" id="REG34489.1"/>
    </source>
</evidence>
<sequence>MGLPYPARLPCESHVRPGSWLLVLSLLLSAPAAAQVRLDSPWIRRRMLVVPIHPEQVPPLELQVRAGVASLLLFEAPLKRGAVTLPADEKRLQLVPMDDGSLIIVPITDLSEGEQVPLTVETGPGAEPLRFALFTRPDAVDLQVRVVKNQPSVDESTVSALARSLLATADGRATLAVPQQTVDLETRASRGEAESVLWVERRFFATVAMRSRKKGSSPWRLVQARLRATLADGVLLEWPAHLFSGEAGPVRQRHILSGVLPEGASLLDLALDGEDSPGAFQPLPLEEVRTHP</sequence>
<gene>
    <name evidence="1" type="ORF">ATI61_103389</name>
</gene>
<keyword evidence="2" id="KW-1185">Reference proteome</keyword>
<evidence type="ECO:0000313" key="2">
    <source>
        <dbReference type="Proteomes" id="UP000256345"/>
    </source>
</evidence>
<proteinExistence type="predicted"/>
<organism evidence="1 2">
    <name type="scientific">Archangium gephyra</name>
    <dbReference type="NCBI Taxonomy" id="48"/>
    <lineage>
        <taxon>Bacteria</taxon>
        <taxon>Pseudomonadati</taxon>
        <taxon>Myxococcota</taxon>
        <taxon>Myxococcia</taxon>
        <taxon>Myxococcales</taxon>
        <taxon>Cystobacterineae</taxon>
        <taxon>Archangiaceae</taxon>
        <taxon>Archangium</taxon>
    </lineage>
</organism>
<dbReference type="EMBL" id="QUMU01000003">
    <property type="protein sequence ID" value="REG34489.1"/>
    <property type="molecule type" value="Genomic_DNA"/>
</dbReference>
<accession>A0ABX9K7F4</accession>